<comment type="caution">
    <text evidence="9">The sequence shown here is derived from an EMBL/GenBank/DDBJ whole genome shotgun (WGS) entry which is preliminary data.</text>
</comment>
<keyword evidence="2" id="KW-0964">Secreted</keyword>
<feature type="signal peptide" evidence="7">
    <location>
        <begin position="1"/>
        <end position="33"/>
    </location>
</feature>
<keyword evidence="1" id="KW-0134">Cell wall</keyword>
<dbReference type="EMBL" id="FXWJ01000005">
    <property type="protein sequence ID" value="SMQ73811.1"/>
    <property type="molecule type" value="Genomic_DNA"/>
</dbReference>
<feature type="transmembrane region" description="Helical" evidence="6">
    <location>
        <begin position="442"/>
        <end position="460"/>
    </location>
</feature>
<feature type="region of interest" description="Disordered" evidence="5">
    <location>
        <begin position="29"/>
        <end position="99"/>
    </location>
</feature>
<evidence type="ECO:0000259" key="8">
    <source>
        <dbReference type="PROSITE" id="PS50847"/>
    </source>
</evidence>
<keyword evidence="4" id="KW-0572">Peptidoglycan-anchor</keyword>
<keyword evidence="6" id="KW-0472">Membrane</keyword>
<reference evidence="9 10" key="1">
    <citation type="submission" date="2017-04" db="EMBL/GenBank/DDBJ databases">
        <authorList>
            <person name="Varghese N."/>
            <person name="Submissions S."/>
        </authorList>
    </citation>
    <scope>NUCLEOTIDE SEQUENCE [LARGE SCALE GENOMIC DNA]</scope>
    <source>
        <strain evidence="9 10">VKM Ac-1784</strain>
    </source>
</reference>
<keyword evidence="10" id="KW-1185">Reference proteome</keyword>
<dbReference type="PROSITE" id="PS50847">
    <property type="entry name" value="GRAM_POS_ANCHORING"/>
    <property type="match status" value="1"/>
</dbReference>
<dbReference type="NCBIfam" id="TIGR01167">
    <property type="entry name" value="LPXTG_anchor"/>
    <property type="match status" value="1"/>
</dbReference>
<keyword evidence="3 7" id="KW-0732">Signal</keyword>
<dbReference type="InterPro" id="IPR019931">
    <property type="entry name" value="LPXTG_anchor"/>
</dbReference>
<keyword evidence="6" id="KW-1133">Transmembrane helix</keyword>
<dbReference type="RefSeq" id="WP_086475013.1">
    <property type="nucleotide sequence ID" value="NZ_FXWJ01000005.1"/>
</dbReference>
<evidence type="ECO:0000256" key="2">
    <source>
        <dbReference type="ARBA" id="ARBA00022525"/>
    </source>
</evidence>
<evidence type="ECO:0000256" key="4">
    <source>
        <dbReference type="ARBA" id="ARBA00023088"/>
    </source>
</evidence>
<feature type="domain" description="Gram-positive cocci surface proteins LPxTG" evidence="8">
    <location>
        <begin position="433"/>
        <end position="468"/>
    </location>
</feature>
<evidence type="ECO:0000256" key="1">
    <source>
        <dbReference type="ARBA" id="ARBA00022512"/>
    </source>
</evidence>
<accession>A0ABY1RHV6</accession>
<feature type="chain" id="PRO_5046760278" evidence="7">
    <location>
        <begin position="34"/>
        <end position="468"/>
    </location>
</feature>
<protein>
    <submittedName>
        <fullName evidence="9">LPXTG-motif cell wall anchor domain-containing protein</fullName>
    </submittedName>
</protein>
<evidence type="ECO:0000256" key="3">
    <source>
        <dbReference type="ARBA" id="ARBA00022729"/>
    </source>
</evidence>
<evidence type="ECO:0000313" key="9">
    <source>
        <dbReference type="EMBL" id="SMQ73811.1"/>
    </source>
</evidence>
<evidence type="ECO:0000256" key="7">
    <source>
        <dbReference type="SAM" id="SignalP"/>
    </source>
</evidence>
<keyword evidence="6" id="KW-0812">Transmembrane</keyword>
<name>A0ABY1RHV6_9MICO</name>
<gene>
    <name evidence="9" type="ORF">SAMN06295909_3448</name>
</gene>
<evidence type="ECO:0000256" key="6">
    <source>
        <dbReference type="SAM" id="Phobius"/>
    </source>
</evidence>
<proteinExistence type="predicted"/>
<sequence>MSRISSWRKALSLPVVISLALGGALLTAGPASAATEPVPSTSETATPTESPAPAESPTPTESEPSASSDAPAPADDAPPVTDEPTVPGGDAPAAPSAAAAPAPAFEVLTPEMGDVFTTQTITFSGVGESGTLVDIAAKDWNYFELEPFAEDVPVVDGAWSVTLDLPLVESVEVAISSTQQTDGADTVVEFNITLPSQAELWGLKMLTPTPMQQFDTRTVTISGVTETDVELRLTVFTAAGESSPITVTGGAWSYTQVFPETSGRVQTVSVVATDGFSRGSTGVTFLLPEPELFPAPVIETPTPGQALVGDVVTFSGTATPNHYIAVALLPTAFYNALQNELEDIANGTGDNARLALPEGQDAAPVDPRAPILVGEDGRWSVTVAVAPGDYTAVASLVYDPNAAVPQVTSLPSAPVQFTLAATASATSGHGPTLAETGADTTAPLGLAAMLLLGGLALVAVRKRRAQLS</sequence>
<organism evidence="9 10">
    <name type="scientific">Plantibacter elymi</name>
    <name type="common">nom. nud.</name>
    <dbReference type="NCBI Taxonomy" id="199708"/>
    <lineage>
        <taxon>Bacteria</taxon>
        <taxon>Bacillati</taxon>
        <taxon>Actinomycetota</taxon>
        <taxon>Actinomycetes</taxon>
        <taxon>Micrococcales</taxon>
        <taxon>Microbacteriaceae</taxon>
        <taxon>Plantibacter</taxon>
    </lineage>
</organism>
<dbReference type="Proteomes" id="UP000194464">
    <property type="component" value="Unassembled WGS sequence"/>
</dbReference>
<evidence type="ECO:0000256" key="5">
    <source>
        <dbReference type="SAM" id="MobiDB-lite"/>
    </source>
</evidence>
<evidence type="ECO:0000313" key="10">
    <source>
        <dbReference type="Proteomes" id="UP000194464"/>
    </source>
</evidence>